<dbReference type="PANTHER" id="PTHR34815">
    <property type="entry name" value="LYSINE ACETYLTRANSFERASE"/>
    <property type="match status" value="1"/>
</dbReference>
<dbReference type="EMBL" id="LT795070">
    <property type="protein sequence ID" value="SJX65316.1"/>
    <property type="molecule type" value="Genomic_DNA"/>
</dbReference>
<gene>
    <name evidence="2" type="ORF">SRS1_15586</name>
</gene>
<name>A0A2N8UK58_9BASI</name>
<dbReference type="Pfam" id="PF22998">
    <property type="entry name" value="GNAT_LYC1-like"/>
    <property type="match status" value="1"/>
</dbReference>
<organism evidence="2 3">
    <name type="scientific">Sporisorium reilianum f. sp. reilianum</name>
    <dbReference type="NCBI Taxonomy" id="72559"/>
    <lineage>
        <taxon>Eukaryota</taxon>
        <taxon>Fungi</taxon>
        <taxon>Dikarya</taxon>
        <taxon>Basidiomycota</taxon>
        <taxon>Ustilaginomycotina</taxon>
        <taxon>Ustilaginomycetes</taxon>
        <taxon>Ustilaginales</taxon>
        <taxon>Ustilaginaceae</taxon>
        <taxon>Sporisorium</taxon>
    </lineage>
</organism>
<sequence>MTSATALAGYVLVPATEAQDLVATERESVEWGQPLLTQDQFVTREKIVLGTTDFSVTRRQRWVLVPADDTTTLDFLSGCETYRRPILVKRPGKEQVERALSYSVCSVFVPESKRRNGYAAKMMTLLQHQLSPQVQVPKLLDEQEGDQVEGSGALVVQLDEGHEGEFKDGGKYGGNATCSFLYSDIDDYYSQFGWKVVGNRHVEWQPLSEGEMRVALPQGAKWLQPEELVELGRIDRQHLLSQLQNPATFNDAIRFCVDDPEATSWRWLIKRSNFYATTLLPDSAPKPKYFGLVLPSSTGAEADSSYAVWMFDHVERKVAVLRLRFTSATAFAQLVGTVRQQAAEFGMKKCVAWNVDLASLGVELTKEDQDALEQGVRLERFQEALQGGALVERKGKSTSLPALAWYGDKQRGERIEWICNEYGWWC</sequence>
<accession>A0A2N8UK58</accession>
<feature type="domain" description="LYC1 C-terminal" evidence="1">
    <location>
        <begin position="201"/>
        <end position="426"/>
    </location>
</feature>
<protein>
    <recommendedName>
        <fullName evidence="1">LYC1 C-terminal domain-containing protein</fullName>
    </recommendedName>
</protein>
<evidence type="ECO:0000313" key="3">
    <source>
        <dbReference type="Proteomes" id="UP000239563"/>
    </source>
</evidence>
<reference evidence="2 3" key="1">
    <citation type="submission" date="2017-02" db="EMBL/GenBank/DDBJ databases">
        <authorList>
            <person name="Peterson S.W."/>
        </authorList>
    </citation>
    <scope>NUCLEOTIDE SEQUENCE [LARGE SCALE GENOMIC DNA]</scope>
    <source>
        <strain evidence="2 3">SRS1_H2-8</strain>
    </source>
</reference>
<evidence type="ECO:0000259" key="1">
    <source>
        <dbReference type="Pfam" id="PF22998"/>
    </source>
</evidence>
<dbReference type="Proteomes" id="UP000239563">
    <property type="component" value="Chromosome XVII"/>
</dbReference>
<dbReference type="InterPro" id="IPR053013">
    <property type="entry name" value="LAT"/>
</dbReference>
<evidence type="ECO:0000313" key="2">
    <source>
        <dbReference type="EMBL" id="SJX65316.1"/>
    </source>
</evidence>
<dbReference type="InterPro" id="IPR055100">
    <property type="entry name" value="GNAT_LYC1-like"/>
</dbReference>
<dbReference type="AlphaFoldDB" id="A0A2N8UK58"/>
<dbReference type="PANTHER" id="PTHR34815:SF2">
    <property type="entry name" value="N-ACETYLTRANSFERASE DOMAIN-CONTAINING PROTEIN"/>
    <property type="match status" value="1"/>
</dbReference>
<proteinExistence type="predicted"/>